<evidence type="ECO:0000313" key="11">
    <source>
        <dbReference type="RefSeq" id="XP_015184475.1"/>
    </source>
</evidence>
<dbReference type="PROSITE" id="PS51864">
    <property type="entry name" value="ASTACIN"/>
    <property type="match status" value="1"/>
</dbReference>
<accession>A0ABM1IW88</accession>
<dbReference type="EC" id="3.4.24.-" evidence="7"/>
<evidence type="ECO:0000256" key="2">
    <source>
        <dbReference type="ARBA" id="ARBA00022723"/>
    </source>
</evidence>
<keyword evidence="8" id="KW-0812">Transmembrane</keyword>
<dbReference type="PANTHER" id="PTHR10127:SF780">
    <property type="entry name" value="METALLOENDOPEPTIDASE"/>
    <property type="match status" value="1"/>
</dbReference>
<dbReference type="SMART" id="SM00235">
    <property type="entry name" value="ZnMc"/>
    <property type="match status" value="1"/>
</dbReference>
<evidence type="ECO:0000256" key="7">
    <source>
        <dbReference type="RuleBase" id="RU361183"/>
    </source>
</evidence>
<keyword evidence="1 6" id="KW-0645">Protease</keyword>
<dbReference type="SUPFAM" id="SSF55486">
    <property type="entry name" value="Metalloproteases ('zincins'), catalytic domain"/>
    <property type="match status" value="1"/>
</dbReference>
<evidence type="ECO:0000259" key="9">
    <source>
        <dbReference type="PROSITE" id="PS51864"/>
    </source>
</evidence>
<keyword evidence="3 6" id="KW-0378">Hydrolase</keyword>
<reference evidence="11" key="1">
    <citation type="submission" date="2025-08" db="UniProtKB">
        <authorList>
            <consortium name="RefSeq"/>
        </authorList>
    </citation>
    <scope>IDENTIFICATION</scope>
    <source>
        <tissue evidence="11">Whole body</tissue>
    </source>
</reference>
<organism evidence="10 11">
    <name type="scientific">Polistes dominula</name>
    <name type="common">European paper wasp</name>
    <name type="synonym">Vespa dominula</name>
    <dbReference type="NCBI Taxonomy" id="743375"/>
    <lineage>
        <taxon>Eukaryota</taxon>
        <taxon>Metazoa</taxon>
        <taxon>Ecdysozoa</taxon>
        <taxon>Arthropoda</taxon>
        <taxon>Hexapoda</taxon>
        <taxon>Insecta</taxon>
        <taxon>Pterygota</taxon>
        <taxon>Neoptera</taxon>
        <taxon>Endopterygota</taxon>
        <taxon>Hymenoptera</taxon>
        <taxon>Apocrita</taxon>
        <taxon>Aculeata</taxon>
        <taxon>Vespoidea</taxon>
        <taxon>Vespidae</taxon>
        <taxon>Polistinae</taxon>
        <taxon>Polistini</taxon>
        <taxon>Polistes</taxon>
    </lineage>
</organism>
<dbReference type="PANTHER" id="PTHR10127">
    <property type="entry name" value="DISCOIDIN, CUB, EGF, LAMININ , AND ZINC METALLOPROTEASE DOMAIN CONTAINING"/>
    <property type="match status" value="1"/>
</dbReference>
<comment type="cofactor">
    <cofactor evidence="6 7">
        <name>Zn(2+)</name>
        <dbReference type="ChEBI" id="CHEBI:29105"/>
    </cofactor>
    <text evidence="6 7">Binds 1 zinc ion per subunit.</text>
</comment>
<evidence type="ECO:0000313" key="10">
    <source>
        <dbReference type="Proteomes" id="UP000694924"/>
    </source>
</evidence>
<feature type="transmembrane region" description="Helical" evidence="8">
    <location>
        <begin position="7"/>
        <end position="27"/>
    </location>
</feature>
<feature type="active site" evidence="6">
    <location>
        <position position="232"/>
    </location>
</feature>
<evidence type="ECO:0000256" key="5">
    <source>
        <dbReference type="ARBA" id="ARBA00023049"/>
    </source>
</evidence>
<proteinExistence type="predicted"/>
<sequence>MSIKTEIIGVFLLVGFQSVFSSLKHYFLLKVQLVDSSKYSMNDPSCIIIITLAIILSTSLSFAWPYGRRDVSDNSVDSLDGLVSSHLQHLGDAVYGLPSNETGFKVANWHEGMSVNPEELGNYAEGDILFPLGMSRNGLKGNTARWPNGTIPYMISPYFDDRQLKLIYQAMEEYHKYTCIKFKQYTGEENDYIRITAGTTGCWSSVGRIGGRQDVNLQVPGCVTKKGTVIHELMHAIGFFHEQSRYERDEYVTIIWKNVINGHENNFEKAPREITDDFGVGYDYGSVMHYSAYAFSKNGKATITPKGKTEVELGQREGLSKRDIQKIRRMYHCNKRRRSHN</sequence>
<evidence type="ECO:0000256" key="6">
    <source>
        <dbReference type="PROSITE-ProRule" id="PRU01211"/>
    </source>
</evidence>
<evidence type="ECO:0000256" key="3">
    <source>
        <dbReference type="ARBA" id="ARBA00022801"/>
    </source>
</evidence>
<feature type="binding site" evidence="6">
    <location>
        <position position="235"/>
    </location>
    <ligand>
        <name>Zn(2+)</name>
        <dbReference type="ChEBI" id="CHEBI:29105"/>
        <note>catalytic</note>
    </ligand>
</feature>
<keyword evidence="10" id="KW-1185">Reference proteome</keyword>
<evidence type="ECO:0000256" key="4">
    <source>
        <dbReference type="ARBA" id="ARBA00022833"/>
    </source>
</evidence>
<keyword evidence="5 6" id="KW-0482">Metalloprotease</keyword>
<dbReference type="RefSeq" id="XP_015184475.1">
    <property type="nucleotide sequence ID" value="XM_015328989.1"/>
</dbReference>
<dbReference type="InterPro" id="IPR001506">
    <property type="entry name" value="Peptidase_M12A"/>
</dbReference>
<name>A0ABM1IW88_POLDO</name>
<keyword evidence="8" id="KW-1133">Transmembrane helix</keyword>
<dbReference type="CDD" id="cd04280">
    <property type="entry name" value="ZnMc_astacin_like"/>
    <property type="match status" value="1"/>
</dbReference>
<dbReference type="Pfam" id="PF01400">
    <property type="entry name" value="Astacin"/>
    <property type="match status" value="1"/>
</dbReference>
<dbReference type="Gene3D" id="3.40.390.10">
    <property type="entry name" value="Collagenase (Catalytic Domain)"/>
    <property type="match status" value="1"/>
</dbReference>
<keyword evidence="4 6" id="KW-0862">Zinc</keyword>
<evidence type="ECO:0000256" key="1">
    <source>
        <dbReference type="ARBA" id="ARBA00022670"/>
    </source>
</evidence>
<dbReference type="InterPro" id="IPR006026">
    <property type="entry name" value="Peptidase_Metallo"/>
</dbReference>
<comment type="caution">
    <text evidence="6">Lacks conserved residue(s) required for the propagation of feature annotation.</text>
</comment>
<feature type="transmembrane region" description="Helical" evidence="8">
    <location>
        <begin position="47"/>
        <end position="66"/>
    </location>
</feature>
<evidence type="ECO:0000256" key="8">
    <source>
        <dbReference type="SAM" id="Phobius"/>
    </source>
</evidence>
<feature type="binding site" evidence="6">
    <location>
        <position position="241"/>
    </location>
    <ligand>
        <name>Zn(2+)</name>
        <dbReference type="ChEBI" id="CHEBI:29105"/>
        <note>catalytic</note>
    </ligand>
</feature>
<dbReference type="PRINTS" id="PR00480">
    <property type="entry name" value="ASTACIN"/>
</dbReference>
<feature type="domain" description="Peptidase M12A" evidence="9">
    <location>
        <begin position="137"/>
        <end position="334"/>
    </location>
</feature>
<keyword evidence="8" id="KW-0472">Membrane</keyword>
<dbReference type="Proteomes" id="UP000694924">
    <property type="component" value="Unplaced"/>
</dbReference>
<gene>
    <name evidence="11" type="primary">LOC107070621</name>
</gene>
<dbReference type="InterPro" id="IPR034035">
    <property type="entry name" value="Astacin-like_dom"/>
</dbReference>
<keyword evidence="2 6" id="KW-0479">Metal-binding</keyword>
<protein>
    <recommendedName>
        <fullName evidence="7">Metalloendopeptidase</fullName>
        <ecNumber evidence="7">3.4.24.-</ecNumber>
    </recommendedName>
</protein>
<dbReference type="GeneID" id="107070621"/>
<feature type="binding site" evidence="6">
    <location>
        <position position="231"/>
    </location>
    <ligand>
        <name>Zn(2+)</name>
        <dbReference type="ChEBI" id="CHEBI:29105"/>
        <note>catalytic</note>
    </ligand>
</feature>
<dbReference type="InterPro" id="IPR024079">
    <property type="entry name" value="MetalloPept_cat_dom_sf"/>
</dbReference>